<accession>A0A9N7Z0I5</accession>
<keyword evidence="3" id="KW-1185">Reference proteome</keyword>
<feature type="region of interest" description="Disordered" evidence="1">
    <location>
        <begin position="52"/>
        <end position="101"/>
    </location>
</feature>
<name>A0A9N7Z0I5_PLEPL</name>
<dbReference type="Proteomes" id="UP001153269">
    <property type="component" value="Unassembled WGS sequence"/>
</dbReference>
<sequence>MDSNPPPTQTPVLHCLSDTAWSNGIPSPSLNEEEHRVGGRRSYDELLKHYEETERIEQDSSSGSGIEINPIKGTHEQAPRANPRAPPPPEGGFITISSSTK</sequence>
<evidence type="ECO:0000313" key="2">
    <source>
        <dbReference type="EMBL" id="CAB1445319.1"/>
    </source>
</evidence>
<organism evidence="2 3">
    <name type="scientific">Pleuronectes platessa</name>
    <name type="common">European plaice</name>
    <dbReference type="NCBI Taxonomy" id="8262"/>
    <lineage>
        <taxon>Eukaryota</taxon>
        <taxon>Metazoa</taxon>
        <taxon>Chordata</taxon>
        <taxon>Craniata</taxon>
        <taxon>Vertebrata</taxon>
        <taxon>Euteleostomi</taxon>
        <taxon>Actinopterygii</taxon>
        <taxon>Neopterygii</taxon>
        <taxon>Teleostei</taxon>
        <taxon>Neoteleostei</taxon>
        <taxon>Acanthomorphata</taxon>
        <taxon>Carangaria</taxon>
        <taxon>Pleuronectiformes</taxon>
        <taxon>Pleuronectoidei</taxon>
        <taxon>Pleuronectidae</taxon>
        <taxon>Pleuronectes</taxon>
    </lineage>
</organism>
<evidence type="ECO:0000256" key="1">
    <source>
        <dbReference type="SAM" id="MobiDB-lite"/>
    </source>
</evidence>
<gene>
    <name evidence="2" type="ORF">PLEPLA_LOCUS33050</name>
</gene>
<dbReference type="AlphaFoldDB" id="A0A9N7Z0I5"/>
<protein>
    <submittedName>
        <fullName evidence="2">Uncharacterized protein</fullName>
    </submittedName>
</protein>
<dbReference type="EMBL" id="CADEAL010003624">
    <property type="protein sequence ID" value="CAB1445319.1"/>
    <property type="molecule type" value="Genomic_DNA"/>
</dbReference>
<feature type="compositionally biased region" description="Polar residues" evidence="1">
    <location>
        <begin position="19"/>
        <end position="30"/>
    </location>
</feature>
<proteinExistence type="predicted"/>
<comment type="caution">
    <text evidence="2">The sequence shown here is derived from an EMBL/GenBank/DDBJ whole genome shotgun (WGS) entry which is preliminary data.</text>
</comment>
<reference evidence="2" key="1">
    <citation type="submission" date="2020-03" db="EMBL/GenBank/DDBJ databases">
        <authorList>
            <person name="Weist P."/>
        </authorList>
    </citation>
    <scope>NUCLEOTIDE SEQUENCE</scope>
</reference>
<evidence type="ECO:0000313" key="3">
    <source>
        <dbReference type="Proteomes" id="UP001153269"/>
    </source>
</evidence>
<feature type="region of interest" description="Disordered" evidence="1">
    <location>
        <begin position="1"/>
        <end position="38"/>
    </location>
</feature>